<protein>
    <recommendedName>
        <fullName evidence="7">RING-type domain-containing protein</fullName>
    </recommendedName>
</protein>
<dbReference type="GO" id="GO:0005768">
    <property type="term" value="C:endosome"/>
    <property type="evidence" value="ECO:0007669"/>
    <property type="project" value="TreeGrafter"/>
</dbReference>
<evidence type="ECO:0000256" key="1">
    <source>
        <dbReference type="ARBA" id="ARBA00022723"/>
    </source>
</evidence>
<dbReference type="GO" id="GO:0007032">
    <property type="term" value="P:endosome organization"/>
    <property type="evidence" value="ECO:0007669"/>
    <property type="project" value="TreeGrafter"/>
</dbReference>
<name>A0A9W4U0P7_9ASCO</name>
<keyword evidence="6" id="KW-0175">Coiled coil</keyword>
<dbReference type="Pfam" id="PF05131">
    <property type="entry name" value="Pep3_Vps18"/>
    <property type="match status" value="1"/>
</dbReference>
<dbReference type="Pfam" id="PF26148">
    <property type="entry name" value="VPS18_RING_C"/>
    <property type="match status" value="1"/>
</dbReference>
<dbReference type="GO" id="GO:0007033">
    <property type="term" value="P:vacuole organization"/>
    <property type="evidence" value="ECO:0007669"/>
    <property type="project" value="TreeGrafter"/>
</dbReference>
<evidence type="ECO:0000256" key="4">
    <source>
        <dbReference type="ARBA" id="ARBA00023136"/>
    </source>
</evidence>
<comment type="caution">
    <text evidence="8">The sequence shown here is derived from an EMBL/GenBank/DDBJ whole genome shotgun (WGS) entry which is preliminary data.</text>
</comment>
<dbReference type="GO" id="GO:0048284">
    <property type="term" value="P:organelle fusion"/>
    <property type="evidence" value="ECO:0007669"/>
    <property type="project" value="TreeGrafter"/>
</dbReference>
<evidence type="ECO:0000313" key="9">
    <source>
        <dbReference type="Proteomes" id="UP001152885"/>
    </source>
</evidence>
<keyword evidence="1" id="KW-0479">Metal-binding</keyword>
<keyword evidence="3" id="KW-0862">Zinc</keyword>
<dbReference type="GO" id="GO:0006904">
    <property type="term" value="P:vesicle docking involved in exocytosis"/>
    <property type="evidence" value="ECO:0007669"/>
    <property type="project" value="TreeGrafter"/>
</dbReference>
<organism evidence="8 9">
    <name type="scientific">Candida verbasci</name>
    <dbReference type="NCBI Taxonomy" id="1227364"/>
    <lineage>
        <taxon>Eukaryota</taxon>
        <taxon>Fungi</taxon>
        <taxon>Dikarya</taxon>
        <taxon>Ascomycota</taxon>
        <taxon>Saccharomycotina</taxon>
        <taxon>Pichiomycetes</taxon>
        <taxon>Debaryomycetaceae</taxon>
        <taxon>Candida/Lodderomyces clade</taxon>
        <taxon>Candida</taxon>
    </lineage>
</organism>
<gene>
    <name evidence="8" type="ORF">CANVERA_P5054</name>
</gene>
<dbReference type="PANTHER" id="PTHR23323:SF26">
    <property type="entry name" value="VACUOLAR PROTEIN SORTING-ASSOCIATED PROTEIN 18 HOMOLOG"/>
    <property type="match status" value="1"/>
</dbReference>
<dbReference type="GO" id="GO:0030897">
    <property type="term" value="C:HOPS complex"/>
    <property type="evidence" value="ECO:0007669"/>
    <property type="project" value="TreeGrafter"/>
</dbReference>
<dbReference type="GO" id="GO:0030674">
    <property type="term" value="F:protein-macromolecule adaptor activity"/>
    <property type="evidence" value="ECO:0007669"/>
    <property type="project" value="TreeGrafter"/>
</dbReference>
<dbReference type="InterPro" id="IPR001841">
    <property type="entry name" value="Znf_RING"/>
</dbReference>
<evidence type="ECO:0000313" key="8">
    <source>
        <dbReference type="EMBL" id="CAI5760545.1"/>
    </source>
</evidence>
<reference evidence="8" key="1">
    <citation type="submission" date="2022-12" db="EMBL/GenBank/DDBJ databases">
        <authorList>
            <person name="Brejova B."/>
        </authorList>
    </citation>
    <scope>NUCLEOTIDE SEQUENCE</scope>
</reference>
<accession>A0A9W4U0P7</accession>
<comment type="subcellular location">
    <subcellularLocation>
        <location evidence="5">Endomembrane system</location>
        <topology evidence="5">Peripheral membrane protein</topology>
        <orientation evidence="5">Cytoplasmic side</orientation>
    </subcellularLocation>
</comment>
<keyword evidence="4" id="KW-0472">Membrane</keyword>
<dbReference type="InterPro" id="IPR007810">
    <property type="entry name" value="Pep3/Vps18_beta-prop"/>
</dbReference>
<sequence length="858" mass="100591">MNGTSIYTNHSLDHQQSSICDNLQQPIFKLEEVQLQFQLNNKLKKLLVFKNIMFIIMESICYRIDLDNPSQVNKLNLPISNGNYINCWTNGDIFILRIDLQYFQLIDFKFKPLPKFKGMDIIQILFNTCWIIATKDTIYIQDMKIKQVFKGNNIQGISMNKVQINLIVNFELYTWDYFDSTFDELVNVFKTQPLIKSIKPSENFLFTTTDQIFLYISDGFLTNDDQIQSINDEIESFRQVILSPHHIIGYSTSISIFNKINLNKSKLSLDNIIGITTDYINKTYWIYTKNSIHELIIENESASIWYDYYKMGNYVDALKCLEDTEDYSKRDLVLTKQGYDYLQKGGFGVALDNESIDLQLKGIRNLANSSEPFEKICLMLLQDTMIVSDKLLIEYLTIKFEHYKKEKNKIKIIVLSSWIVELMEDPKSFIKANYKLLDPPTMYEILKDPIYYAELIEDYKFILNHYLNNKNYSQTAKILHKLEPEDIYQSSTILLLNYPKVTEMWLRIPNLQYERFIPAILLYCKKNSPTPIIQFLQKIHEKGYKSKTLNNYYLTLLIESGHDKQFIKFIQSERLYDQNFILRLCIANTRYQPAIIIYISWNLFKQALDLALKNNLTNLAELVLTKYEEHIEEESNSPTTSSDDLLLQQESYSTRKKLWLIFAKHLIDNLGNTTDFLHDDNTLNGVLKYILGNSILGLKDLLPLFPENIMVNDFKDEIVKTLNEYNNKINQLSIEMKESIEISSNLKQQLKESKLEKSKIYSIIEPGEPCRLCNELLIAKNFIIFPNCNHGFHKECLIVNLSKSNNYKFKKIYQNFKKNPEINKNELTEIIVKDCLLCNSSNINSIDTNFELSSDWNL</sequence>
<dbReference type="AlphaFoldDB" id="A0A9W4U0P7"/>
<dbReference type="PANTHER" id="PTHR23323">
    <property type="entry name" value="VACUOLAR PROTEIN SORTING-ASSOCIATED PROTEIN"/>
    <property type="match status" value="1"/>
</dbReference>
<dbReference type="InterPro" id="IPR058919">
    <property type="entry name" value="Pep3/Vps18_RING_C"/>
</dbReference>
<evidence type="ECO:0000259" key="7">
    <source>
        <dbReference type="SMART" id="SM00184"/>
    </source>
</evidence>
<evidence type="ECO:0000256" key="3">
    <source>
        <dbReference type="ARBA" id="ARBA00022833"/>
    </source>
</evidence>
<keyword evidence="9" id="KW-1185">Reference proteome</keyword>
<keyword evidence="2" id="KW-0863">Zinc-finger</keyword>
<evidence type="ECO:0000256" key="6">
    <source>
        <dbReference type="SAM" id="Coils"/>
    </source>
</evidence>
<dbReference type="Proteomes" id="UP001152885">
    <property type="component" value="Unassembled WGS sequence"/>
</dbReference>
<feature type="domain" description="RING-type" evidence="7">
    <location>
        <begin position="770"/>
        <end position="838"/>
    </location>
</feature>
<evidence type="ECO:0000256" key="5">
    <source>
        <dbReference type="ARBA" id="ARBA00029433"/>
    </source>
</evidence>
<dbReference type="EMBL" id="CANTUO010000007">
    <property type="protein sequence ID" value="CAI5760545.1"/>
    <property type="molecule type" value="Genomic_DNA"/>
</dbReference>
<proteinExistence type="predicted"/>
<feature type="coiled-coil region" evidence="6">
    <location>
        <begin position="715"/>
        <end position="742"/>
    </location>
</feature>
<evidence type="ECO:0000256" key="2">
    <source>
        <dbReference type="ARBA" id="ARBA00022771"/>
    </source>
</evidence>
<dbReference type="SUPFAM" id="SSF57850">
    <property type="entry name" value="RING/U-box"/>
    <property type="match status" value="1"/>
</dbReference>
<dbReference type="SMART" id="SM00184">
    <property type="entry name" value="RING"/>
    <property type="match status" value="1"/>
</dbReference>
<dbReference type="OrthoDB" id="1845386at2759"/>
<dbReference type="GO" id="GO:0008270">
    <property type="term" value="F:zinc ion binding"/>
    <property type="evidence" value="ECO:0007669"/>
    <property type="project" value="UniProtKB-KW"/>
</dbReference>